<feature type="domain" description="DUF4178" evidence="1">
    <location>
        <begin position="26"/>
        <end position="158"/>
    </location>
</feature>
<accession>A0A1H0RTK7</accession>
<dbReference type="Proteomes" id="UP000199159">
    <property type="component" value="Unassembled WGS sequence"/>
</dbReference>
<dbReference type="AlphaFoldDB" id="A0A1H0RTK7"/>
<dbReference type="EMBL" id="FNJU01000002">
    <property type="protein sequence ID" value="SDP32699.1"/>
    <property type="molecule type" value="Genomic_DNA"/>
</dbReference>
<evidence type="ECO:0000259" key="1">
    <source>
        <dbReference type="Pfam" id="PF13785"/>
    </source>
</evidence>
<dbReference type="OrthoDB" id="3775810at2"/>
<organism evidence="2 3">
    <name type="scientific">Litchfieldia salsa</name>
    <dbReference type="NCBI Taxonomy" id="930152"/>
    <lineage>
        <taxon>Bacteria</taxon>
        <taxon>Bacillati</taxon>
        <taxon>Bacillota</taxon>
        <taxon>Bacilli</taxon>
        <taxon>Bacillales</taxon>
        <taxon>Bacillaceae</taxon>
        <taxon>Litchfieldia</taxon>
    </lineage>
</organism>
<protein>
    <recommendedName>
        <fullName evidence="1">DUF4178 domain-containing protein</fullName>
    </recommendedName>
</protein>
<reference evidence="3" key="1">
    <citation type="submission" date="2016-10" db="EMBL/GenBank/DDBJ databases">
        <authorList>
            <person name="Varghese N."/>
            <person name="Submissions S."/>
        </authorList>
    </citation>
    <scope>NUCLEOTIDE SEQUENCE [LARGE SCALE GENOMIC DNA]</scope>
    <source>
        <strain evidence="3">IBRC-M10078</strain>
    </source>
</reference>
<keyword evidence="3" id="KW-1185">Reference proteome</keyword>
<evidence type="ECO:0000313" key="2">
    <source>
        <dbReference type="EMBL" id="SDP32699.1"/>
    </source>
</evidence>
<proteinExistence type="predicted"/>
<dbReference type="InterPro" id="IPR025235">
    <property type="entry name" value="DUF4178"/>
</dbReference>
<name>A0A1H0RTK7_9BACI</name>
<dbReference type="Pfam" id="PF13785">
    <property type="entry name" value="DUF4178"/>
    <property type="match status" value="1"/>
</dbReference>
<dbReference type="STRING" id="930152.SAMN05216565_102376"/>
<evidence type="ECO:0000313" key="3">
    <source>
        <dbReference type="Proteomes" id="UP000199159"/>
    </source>
</evidence>
<sequence length="168" mass="19313">MSFFKKLFGQKEKVTVVEERTALTIKVGDIVTYDLEDFEVVGKLTYHSHGFEWLAYQLQGIGKTIWLSAEMDDELGVAIYEKLPLKLHEPMPKELIQDGIKYYLDESGVARVKGEGRGQNVNNAECKYFDYCDEDEEKFLSVEIWGSEIEVSYGFEIEEYELKIIAGS</sequence>
<dbReference type="RefSeq" id="WP_090850819.1">
    <property type="nucleotide sequence ID" value="NZ_FNJU01000002.1"/>
</dbReference>
<gene>
    <name evidence="2" type="ORF">SAMN05216565_102376</name>
</gene>